<gene>
    <name evidence="1" type="ORF">CTEN210_08890</name>
</gene>
<keyword evidence="2" id="KW-1185">Reference proteome</keyword>
<name>A0AAD3H748_9STRA</name>
<dbReference type="EMBL" id="BLLK01000045">
    <property type="protein sequence ID" value="GFH52414.1"/>
    <property type="molecule type" value="Genomic_DNA"/>
</dbReference>
<sequence>MGSAISSCFQEKQENNYLKGKVMMKLHDALRLKREGIIKLENLADHPNYIEQLDDWAAVDRRATDQVYVFSYRHENGVFSDTQSLGKRYMSANYKWALDFMEQKYDEMKDKKAETVPIAWLDILCTCHDNETLQDAFGYMGSLYLNNIVVNNYMKSPETFIQVQSRGWIYQESAFPAIELQEWDDDAWNDMVYYRVVADLILRRGYQAIIKRKA</sequence>
<dbReference type="Proteomes" id="UP001054902">
    <property type="component" value="Unassembled WGS sequence"/>
</dbReference>
<evidence type="ECO:0000313" key="2">
    <source>
        <dbReference type="Proteomes" id="UP001054902"/>
    </source>
</evidence>
<evidence type="ECO:0000313" key="1">
    <source>
        <dbReference type="EMBL" id="GFH52414.1"/>
    </source>
</evidence>
<dbReference type="AlphaFoldDB" id="A0AAD3H748"/>
<proteinExistence type="predicted"/>
<reference evidence="1 2" key="1">
    <citation type="journal article" date="2021" name="Sci. Rep.">
        <title>The genome of the diatom Chaetoceros tenuissimus carries an ancient integrated fragment of an extant virus.</title>
        <authorList>
            <person name="Hongo Y."/>
            <person name="Kimura K."/>
            <person name="Takaki Y."/>
            <person name="Yoshida Y."/>
            <person name="Baba S."/>
            <person name="Kobayashi G."/>
            <person name="Nagasaki K."/>
            <person name="Hano T."/>
            <person name="Tomaru Y."/>
        </authorList>
    </citation>
    <scope>NUCLEOTIDE SEQUENCE [LARGE SCALE GENOMIC DNA]</scope>
    <source>
        <strain evidence="1 2">NIES-3715</strain>
    </source>
</reference>
<accession>A0AAD3H748</accession>
<comment type="caution">
    <text evidence="1">The sequence shown here is derived from an EMBL/GenBank/DDBJ whole genome shotgun (WGS) entry which is preliminary data.</text>
</comment>
<protein>
    <submittedName>
        <fullName evidence="1">Uncharacterized protein</fullName>
    </submittedName>
</protein>
<organism evidence="1 2">
    <name type="scientific">Chaetoceros tenuissimus</name>
    <dbReference type="NCBI Taxonomy" id="426638"/>
    <lineage>
        <taxon>Eukaryota</taxon>
        <taxon>Sar</taxon>
        <taxon>Stramenopiles</taxon>
        <taxon>Ochrophyta</taxon>
        <taxon>Bacillariophyta</taxon>
        <taxon>Coscinodiscophyceae</taxon>
        <taxon>Chaetocerotophycidae</taxon>
        <taxon>Chaetocerotales</taxon>
        <taxon>Chaetocerotaceae</taxon>
        <taxon>Chaetoceros</taxon>
    </lineage>
</organism>